<comment type="caution">
    <text evidence="5">The sequence shown here is derived from an EMBL/GenBank/DDBJ whole genome shotgun (WGS) entry which is preliminary data.</text>
</comment>
<keyword evidence="6" id="KW-1185">Reference proteome</keyword>
<evidence type="ECO:0000313" key="6">
    <source>
        <dbReference type="Proteomes" id="UP000051574"/>
    </source>
</evidence>
<dbReference type="GO" id="GO:0030915">
    <property type="term" value="C:Smc5-Smc6 complex"/>
    <property type="evidence" value="ECO:0007669"/>
    <property type="project" value="TreeGrafter"/>
</dbReference>
<dbReference type="Proteomes" id="UP000051574">
    <property type="component" value="Unassembled WGS sequence"/>
</dbReference>
<dbReference type="Gene3D" id="3.40.50.300">
    <property type="entry name" value="P-loop containing nucleotide triphosphate hydrolases"/>
    <property type="match status" value="1"/>
</dbReference>
<name>A0A0T6AW11_9SCAR</name>
<sequence>MLNLNKALQEKFKVLNVLRCNIDFKQLKMGVLEKQITFLENKVFDIRQLCEEAEQTLQNIKKRYDEITLDAKKALQRGKDLSNGFTPDQEGFNEFRKEYDELSDEMEDLERRKSEIVGKMECLTTADDDEMREYEQRSELIQQLEDSLRSDSTDIENINRKINRMETDYLTPLQELVDEISSKFSAAFKKMGCAGEVSIYKGDHPQDYGQYGLSIQVTYRNGEPLQELNNVTQSGGERAVATATYMLSLQELTPVPFRCVDEINQGMDEINERRIFELLFDFTSRPNTSQYFLITPKLMSNLNYVPTMKIHFIHNGPFVVSQ</sequence>
<evidence type="ECO:0000256" key="3">
    <source>
        <dbReference type="ARBA" id="ARBA00023054"/>
    </source>
</evidence>
<evidence type="ECO:0000313" key="5">
    <source>
        <dbReference type="EMBL" id="KRT79013.1"/>
    </source>
</evidence>
<evidence type="ECO:0000256" key="2">
    <source>
        <dbReference type="ARBA" id="ARBA00018687"/>
    </source>
</evidence>
<dbReference type="AlphaFoldDB" id="A0A0T6AW11"/>
<evidence type="ECO:0000256" key="4">
    <source>
        <dbReference type="SAM" id="Coils"/>
    </source>
</evidence>
<dbReference type="SUPFAM" id="SSF52540">
    <property type="entry name" value="P-loop containing nucleoside triphosphate hydrolases"/>
    <property type="match status" value="1"/>
</dbReference>
<accession>A0A0T6AW11</accession>
<organism evidence="5 6">
    <name type="scientific">Oryctes borbonicus</name>
    <dbReference type="NCBI Taxonomy" id="1629725"/>
    <lineage>
        <taxon>Eukaryota</taxon>
        <taxon>Metazoa</taxon>
        <taxon>Ecdysozoa</taxon>
        <taxon>Arthropoda</taxon>
        <taxon>Hexapoda</taxon>
        <taxon>Insecta</taxon>
        <taxon>Pterygota</taxon>
        <taxon>Neoptera</taxon>
        <taxon>Endopterygota</taxon>
        <taxon>Coleoptera</taxon>
        <taxon>Polyphaga</taxon>
        <taxon>Scarabaeiformia</taxon>
        <taxon>Scarabaeidae</taxon>
        <taxon>Dynastinae</taxon>
        <taxon>Oryctes</taxon>
    </lineage>
</organism>
<evidence type="ECO:0000256" key="1">
    <source>
        <dbReference type="ARBA" id="ARBA00010171"/>
    </source>
</evidence>
<dbReference type="PANTHER" id="PTHR45916">
    <property type="entry name" value="STRUCTURAL MAINTENANCE OF CHROMOSOMES PROTEIN 5"/>
    <property type="match status" value="1"/>
</dbReference>
<dbReference type="OrthoDB" id="10254973at2759"/>
<keyword evidence="3 4" id="KW-0175">Coiled coil</keyword>
<dbReference type="InterPro" id="IPR027417">
    <property type="entry name" value="P-loop_NTPase"/>
</dbReference>
<comment type="similarity">
    <text evidence="1">Belongs to the SMC family. SMC5 subfamily.</text>
</comment>
<protein>
    <recommendedName>
        <fullName evidence="2">Structural maintenance of chromosomes protein 5</fullName>
    </recommendedName>
</protein>
<feature type="non-terminal residue" evidence="5">
    <location>
        <position position="322"/>
    </location>
</feature>
<gene>
    <name evidence="5" type="ORF">AMK59_7517</name>
</gene>
<feature type="coiled-coil region" evidence="4">
    <location>
        <begin position="36"/>
        <end position="161"/>
    </location>
</feature>
<reference evidence="5 6" key="1">
    <citation type="submission" date="2015-09" db="EMBL/GenBank/DDBJ databases">
        <title>Draft genome of the scarab beetle Oryctes borbonicus.</title>
        <authorList>
            <person name="Meyer J.M."/>
            <person name="Markov G.V."/>
            <person name="Baskaran P."/>
            <person name="Herrmann M."/>
            <person name="Sommer R.J."/>
            <person name="Roedelsperger C."/>
        </authorList>
    </citation>
    <scope>NUCLEOTIDE SEQUENCE [LARGE SCALE GENOMIC DNA]</scope>
    <source>
        <strain evidence="5">OB123</strain>
        <tissue evidence="5">Whole animal</tissue>
    </source>
</reference>
<dbReference type="GO" id="GO:0003697">
    <property type="term" value="F:single-stranded DNA binding"/>
    <property type="evidence" value="ECO:0007669"/>
    <property type="project" value="TreeGrafter"/>
</dbReference>
<dbReference type="GO" id="GO:0005634">
    <property type="term" value="C:nucleus"/>
    <property type="evidence" value="ECO:0007669"/>
    <property type="project" value="TreeGrafter"/>
</dbReference>
<dbReference type="EMBL" id="LJIG01022730">
    <property type="protein sequence ID" value="KRT79013.1"/>
    <property type="molecule type" value="Genomic_DNA"/>
</dbReference>
<proteinExistence type="inferred from homology"/>
<dbReference type="PANTHER" id="PTHR45916:SF1">
    <property type="entry name" value="STRUCTURAL MAINTENANCE OF CHROMOSOMES PROTEIN 5"/>
    <property type="match status" value="1"/>
</dbReference>
<dbReference type="GO" id="GO:0000724">
    <property type="term" value="P:double-strand break repair via homologous recombination"/>
    <property type="evidence" value="ECO:0007669"/>
    <property type="project" value="TreeGrafter"/>
</dbReference>